<dbReference type="EMBL" id="CH981526">
    <property type="protein sequence ID" value="EDK44158.1"/>
    <property type="molecule type" value="Genomic_DNA"/>
</dbReference>
<proteinExistence type="predicted"/>
<evidence type="ECO:0000259" key="6">
    <source>
        <dbReference type="PROSITE" id="PS51194"/>
    </source>
</evidence>
<dbReference type="KEGG" id="lel:PVL30_003185"/>
<dbReference type="InterPro" id="IPR000330">
    <property type="entry name" value="SNF2_N"/>
</dbReference>
<feature type="region of interest" description="Disordered" evidence="4">
    <location>
        <begin position="1"/>
        <end position="43"/>
    </location>
</feature>
<dbReference type="Pfam" id="PF00271">
    <property type="entry name" value="Helicase_C"/>
    <property type="match status" value="1"/>
</dbReference>
<dbReference type="AlphaFoldDB" id="A5DYA0"/>
<dbReference type="FunCoup" id="A5DYA0">
    <property type="interactions" value="48"/>
</dbReference>
<dbReference type="CDD" id="cd18004">
    <property type="entry name" value="DEXHc_RAD54"/>
    <property type="match status" value="1"/>
</dbReference>
<dbReference type="PROSITE" id="PS51192">
    <property type="entry name" value="HELICASE_ATP_BIND_1"/>
    <property type="match status" value="1"/>
</dbReference>
<keyword evidence="8" id="KW-1185">Reference proteome</keyword>
<dbReference type="InterPro" id="IPR014001">
    <property type="entry name" value="Helicase_ATP-bd"/>
</dbReference>
<dbReference type="OrthoDB" id="413460at2759"/>
<dbReference type="GO" id="GO:0007131">
    <property type="term" value="P:reciprocal meiotic recombination"/>
    <property type="evidence" value="ECO:0007669"/>
    <property type="project" value="EnsemblFungi"/>
</dbReference>
<dbReference type="FunFam" id="3.40.50.10810:FF:000020">
    <property type="entry name" value="DNA repair and recombination protein RAD54B"/>
    <property type="match status" value="1"/>
</dbReference>
<dbReference type="InterPro" id="IPR038718">
    <property type="entry name" value="SNF2-like_sf"/>
</dbReference>
<keyword evidence="1" id="KW-0547">Nucleotide-binding</keyword>
<evidence type="ECO:0000256" key="2">
    <source>
        <dbReference type="ARBA" id="ARBA00022801"/>
    </source>
</evidence>
<dbReference type="SUPFAM" id="SSF52540">
    <property type="entry name" value="P-loop containing nucleoside triphosphate hydrolases"/>
    <property type="match status" value="2"/>
</dbReference>
<protein>
    <recommendedName>
        <fullName evidence="9">DNA repair and recombination protein RDH54</fullName>
    </recommendedName>
</protein>
<reference evidence="7 8" key="1">
    <citation type="journal article" date="2009" name="Nature">
        <title>Evolution of pathogenicity and sexual reproduction in eight Candida genomes.</title>
        <authorList>
            <person name="Butler G."/>
            <person name="Rasmussen M.D."/>
            <person name="Lin M.F."/>
            <person name="Santos M.A."/>
            <person name="Sakthikumar S."/>
            <person name="Munro C.A."/>
            <person name="Rheinbay E."/>
            <person name="Grabherr M."/>
            <person name="Forche A."/>
            <person name="Reedy J.L."/>
            <person name="Agrafioti I."/>
            <person name="Arnaud M.B."/>
            <person name="Bates S."/>
            <person name="Brown A.J."/>
            <person name="Brunke S."/>
            <person name="Costanzo M.C."/>
            <person name="Fitzpatrick D.A."/>
            <person name="de Groot P.W."/>
            <person name="Harris D."/>
            <person name="Hoyer L.L."/>
            <person name="Hube B."/>
            <person name="Klis F.M."/>
            <person name="Kodira C."/>
            <person name="Lennard N."/>
            <person name="Logue M.E."/>
            <person name="Martin R."/>
            <person name="Neiman A.M."/>
            <person name="Nikolaou E."/>
            <person name="Quail M.A."/>
            <person name="Quinn J."/>
            <person name="Santos M.C."/>
            <person name="Schmitzberger F.F."/>
            <person name="Sherlock G."/>
            <person name="Shah P."/>
            <person name="Silverstein K.A."/>
            <person name="Skrzypek M.S."/>
            <person name="Soll D."/>
            <person name="Staggs R."/>
            <person name="Stansfield I."/>
            <person name="Stumpf M.P."/>
            <person name="Sudbery P.E."/>
            <person name="Srikantha T."/>
            <person name="Zeng Q."/>
            <person name="Berman J."/>
            <person name="Berriman M."/>
            <person name="Heitman J."/>
            <person name="Gow N.A."/>
            <person name="Lorenz M.C."/>
            <person name="Birren B.W."/>
            <person name="Kellis M."/>
            <person name="Cuomo C.A."/>
        </authorList>
    </citation>
    <scope>NUCLEOTIDE SEQUENCE [LARGE SCALE GENOMIC DNA]</scope>
    <source>
        <strain evidence="8">ATCC 11503 / BCRC 21390 / CBS 2605 / JCM 1781 / NBRC 1676 / NRRL YB-4239</strain>
    </source>
</reference>
<feature type="compositionally biased region" description="Polar residues" evidence="4">
    <location>
        <begin position="297"/>
        <end position="309"/>
    </location>
</feature>
<dbReference type="GeneID" id="5232932"/>
<evidence type="ECO:0000313" key="7">
    <source>
        <dbReference type="EMBL" id="EDK44158.1"/>
    </source>
</evidence>
<sequence>MYSRPSAAFKPPRPQSRSDVDATATATTSSTTTASLSNESRVGSKNAAAIASVPLKARPNLKRVYADDASGYSTTTNITADTNTTHINSTKRPNTHTLLLSDSVSLLNGSSSPLKKVSNTKYIVLWRRKTNKKNKSWDGDGQATIKYTPGNDACDIVLKGSDGGIMSRKTFKPPPNLTEIIPIGGFEISLDEEIGLGSIIPREVITSTNNNGNNDQVRLKPISLVASTSELKRAPTGLSKRATSAVGVAGGVAAAAVGAAGVAAAGAASSGTPSSGTIAPVLRRASSLPKHAENKSADQMTKDTPSNNGEVKKELLDAKYLIQWRKKTTKKNKSWDGDGSALIKFSGLGCEIVVKNSDGKVMSKKKFDKLPDLSEVIPIGVFEIFLDEKIAELENNIAETSEVQAIDAPSELSTHEQNPILSTLPGAPPPPPPPPTSTRASASASSTVLHKSFKKVIPKDHEQVQEKRNALYEEKADEVQMTPPPEEPDPVKVSIDPHLASKLRPHQIEGVTFMYECVMGFRDFVGNGCLLADEMGLGKTLMTITTIWTLLKQNPFPDQKKPIVNKVLIVCPVTLINNWKAEFKKWLGTNKLNVLTLNNPMSDDKRDIVNFGRLNVYQVLIINYEKVLAHLEELQTVNFDLLVCDEGHRLKNSSNKVLINLHKLLIPKRIVLTGTPIQNYLVEFHTLISFINPAVLPDMKTFQRKFINPITQARDVNCFNPEVKRKGEELSKELIRLTHKFILRRTQDLLEGYLTPKTDILLFVPPTQLQIDIFQLIRSSEKFKYLEPGLTSLALINVFRKICNSPSLLATDEFYQKIATNTFKLSTSSGKIHVLIPLLLEITECKERTVLISNYTKTLDLLEHVLRKLNLRYTRLDGSTPNNMRNKLVNEFNRNEEIHVFLLSSKSGGMGINLVGASRLILFDNDWNPSTDLQSLSRIHRDGQTKPCFIYRLFTAGCIDEKIFQRQLMKSKLSSKFLDNDNASKTDVFEQEDLKNLFEVNVGSKSNTHELLGCSCAGDGSLLTQEIFTDDEIDADDDAKIEDEDYSDNDVSEVQVQASQRWMSAAELQKNMDRNGADVMEKRAVKDALNDYHHYDPEISHDLAFDPVLLQIAKNSVTQGRLPFSFIMMKQSAGRDDKK</sequence>
<feature type="domain" description="Helicase ATP-binding" evidence="5">
    <location>
        <begin position="520"/>
        <end position="694"/>
    </location>
</feature>
<dbReference type="GO" id="GO:0016787">
    <property type="term" value="F:hydrolase activity"/>
    <property type="evidence" value="ECO:0007669"/>
    <property type="project" value="UniProtKB-KW"/>
</dbReference>
<dbReference type="SMART" id="SM00490">
    <property type="entry name" value="HELICc"/>
    <property type="match status" value="1"/>
</dbReference>
<evidence type="ECO:0000256" key="1">
    <source>
        <dbReference type="ARBA" id="ARBA00022741"/>
    </source>
</evidence>
<dbReference type="GO" id="GO:0005524">
    <property type="term" value="F:ATP binding"/>
    <property type="evidence" value="ECO:0007669"/>
    <property type="project" value="InterPro"/>
</dbReference>
<dbReference type="PANTHER" id="PTHR45629:SF7">
    <property type="entry name" value="DNA EXCISION REPAIR PROTEIN ERCC-6-RELATED"/>
    <property type="match status" value="1"/>
</dbReference>
<evidence type="ECO:0000313" key="8">
    <source>
        <dbReference type="Proteomes" id="UP000001996"/>
    </source>
</evidence>
<dbReference type="CDD" id="cd18793">
    <property type="entry name" value="SF2_C_SNF"/>
    <property type="match status" value="1"/>
</dbReference>
<dbReference type="VEuPathDB" id="FungiDB:LELG_02337"/>
<dbReference type="Gene3D" id="1.20.120.850">
    <property type="entry name" value="SWI2/SNF2 ATPases, N-terminal domain"/>
    <property type="match status" value="1"/>
</dbReference>
<gene>
    <name evidence="7" type="ORF">LELG_02337</name>
</gene>
<dbReference type="SMART" id="SM00487">
    <property type="entry name" value="DEXDc"/>
    <property type="match status" value="1"/>
</dbReference>
<dbReference type="Proteomes" id="UP000001996">
    <property type="component" value="Unassembled WGS sequence"/>
</dbReference>
<dbReference type="Pfam" id="PF00176">
    <property type="entry name" value="SNF2-rel_dom"/>
    <property type="match status" value="1"/>
</dbReference>
<dbReference type="PANTHER" id="PTHR45629">
    <property type="entry name" value="SNF2/RAD54 FAMILY MEMBER"/>
    <property type="match status" value="1"/>
</dbReference>
<evidence type="ECO:0008006" key="9">
    <source>
        <dbReference type="Google" id="ProtNLM"/>
    </source>
</evidence>
<name>A5DYA0_LODEL</name>
<feature type="compositionally biased region" description="Polar residues" evidence="4">
    <location>
        <begin position="411"/>
        <end position="421"/>
    </location>
</feature>
<dbReference type="Gene3D" id="3.40.50.300">
    <property type="entry name" value="P-loop containing nucleotide triphosphate hydrolases"/>
    <property type="match status" value="1"/>
</dbReference>
<dbReference type="GO" id="GO:0045144">
    <property type="term" value="P:meiotic sister chromatid segregation"/>
    <property type="evidence" value="ECO:0007669"/>
    <property type="project" value="EnsemblFungi"/>
</dbReference>
<evidence type="ECO:0000256" key="4">
    <source>
        <dbReference type="SAM" id="MobiDB-lite"/>
    </source>
</evidence>
<dbReference type="HOGENOM" id="CLU_000315_10_1_1"/>
<dbReference type="InParanoid" id="A5DYA0"/>
<dbReference type="InterPro" id="IPR001650">
    <property type="entry name" value="Helicase_C-like"/>
</dbReference>
<accession>A5DYA0</accession>
<dbReference type="GO" id="GO:0032392">
    <property type="term" value="P:DNA geometric change"/>
    <property type="evidence" value="ECO:0007669"/>
    <property type="project" value="EnsemblFungi"/>
</dbReference>
<feature type="compositionally biased region" description="Pro residues" evidence="4">
    <location>
        <begin position="426"/>
        <end position="436"/>
    </location>
</feature>
<dbReference type="STRING" id="379508.A5DYA0"/>
<evidence type="ECO:0000256" key="3">
    <source>
        <dbReference type="ARBA" id="ARBA00022840"/>
    </source>
</evidence>
<dbReference type="InterPro" id="IPR049730">
    <property type="entry name" value="SNF2/RAD54-like_C"/>
</dbReference>
<organism evidence="7 8">
    <name type="scientific">Lodderomyces elongisporus (strain ATCC 11503 / CBS 2605 / JCM 1781 / NBRC 1676 / NRRL YB-4239)</name>
    <name type="common">Yeast</name>
    <name type="synonym">Saccharomyces elongisporus</name>
    <dbReference type="NCBI Taxonomy" id="379508"/>
    <lineage>
        <taxon>Eukaryota</taxon>
        <taxon>Fungi</taxon>
        <taxon>Dikarya</taxon>
        <taxon>Ascomycota</taxon>
        <taxon>Saccharomycotina</taxon>
        <taxon>Pichiomycetes</taxon>
        <taxon>Debaryomycetaceae</taxon>
        <taxon>Candida/Lodderomyces clade</taxon>
        <taxon>Lodderomyces</taxon>
    </lineage>
</organism>
<dbReference type="OMA" id="FTIMYRK"/>
<dbReference type="PROSITE" id="PS51194">
    <property type="entry name" value="HELICASE_CTER"/>
    <property type="match status" value="1"/>
</dbReference>
<keyword evidence="3" id="KW-0067">ATP-binding</keyword>
<evidence type="ECO:0000259" key="5">
    <source>
        <dbReference type="PROSITE" id="PS51192"/>
    </source>
</evidence>
<dbReference type="GO" id="GO:0005634">
    <property type="term" value="C:nucleus"/>
    <property type="evidence" value="ECO:0007669"/>
    <property type="project" value="TreeGrafter"/>
</dbReference>
<dbReference type="eggNOG" id="KOG0390">
    <property type="taxonomic scope" value="Eukaryota"/>
</dbReference>
<dbReference type="InterPro" id="IPR027417">
    <property type="entry name" value="P-loop_NTPase"/>
</dbReference>
<dbReference type="GO" id="GO:0015616">
    <property type="term" value="F:DNA translocase activity"/>
    <property type="evidence" value="ECO:0007669"/>
    <property type="project" value="EnsemblFungi"/>
</dbReference>
<feature type="domain" description="Helicase C-terminal" evidence="6">
    <location>
        <begin position="837"/>
        <end position="989"/>
    </location>
</feature>
<dbReference type="Gene3D" id="3.40.50.10810">
    <property type="entry name" value="Tandem AAA-ATPase domain"/>
    <property type="match status" value="1"/>
</dbReference>
<dbReference type="InterPro" id="IPR050496">
    <property type="entry name" value="SNF2_RAD54_helicase_repair"/>
</dbReference>
<feature type="compositionally biased region" description="Low complexity" evidence="4">
    <location>
        <begin position="22"/>
        <end position="35"/>
    </location>
</feature>
<feature type="region of interest" description="Disordered" evidence="4">
    <location>
        <begin position="410"/>
        <end position="444"/>
    </location>
</feature>
<dbReference type="GO" id="GO:0000724">
    <property type="term" value="P:double-strand break repair via homologous recombination"/>
    <property type="evidence" value="ECO:0007669"/>
    <property type="project" value="TreeGrafter"/>
</dbReference>
<dbReference type="GO" id="GO:0030491">
    <property type="term" value="P:heteroduplex formation"/>
    <property type="evidence" value="ECO:0007669"/>
    <property type="project" value="EnsemblFungi"/>
</dbReference>
<dbReference type="GO" id="GO:0003690">
    <property type="term" value="F:double-stranded DNA binding"/>
    <property type="evidence" value="ECO:0007669"/>
    <property type="project" value="EnsemblFungi"/>
</dbReference>
<keyword evidence="2" id="KW-0378">Hydrolase</keyword>
<feature type="region of interest" description="Disordered" evidence="4">
    <location>
        <begin position="287"/>
        <end position="309"/>
    </location>
</feature>